<name>A0ABN8I4G4_9NEOP</name>
<evidence type="ECO:0000313" key="2">
    <source>
        <dbReference type="Proteomes" id="UP000837857"/>
    </source>
</evidence>
<gene>
    <name evidence="1" type="ORF">IPOD504_LOCUS6287</name>
</gene>
<feature type="non-terminal residue" evidence="1">
    <location>
        <position position="309"/>
    </location>
</feature>
<proteinExistence type="predicted"/>
<sequence length="309" mass="36518">MDIISEIVKRHLKTNGWNNVLCFGHFPDNFYKNVQDLRLTFSISNIDVEDDYDIEDVVPYHSNVVIIDCLSFEQLEDIMTKVVSTPYWHPLAHVILYYHTVEDSKMLARLFYILWYYRAINAIIFQYNDSEDKFYVSYYNPYNSEPYRYKHVYGCRLAKKIGMPFDDFATAFICEEGCEKIPIQSKLRMNFFGTCLGYETISMPYDEKLKLQRVNLFESKVKNFHGYPMRAYGAEVLPFLEIRNHSDGTYTLHKRDAMVWNTMAELMNFTIDLSPAEGKIKKPFDYDLNIQMTSSFRIIRRFIATSTPD</sequence>
<protein>
    <submittedName>
        <fullName evidence="1">Uncharacterized protein</fullName>
    </submittedName>
</protein>
<dbReference type="EMBL" id="OW152830">
    <property type="protein sequence ID" value="CAH2048686.1"/>
    <property type="molecule type" value="Genomic_DNA"/>
</dbReference>
<reference evidence="1" key="1">
    <citation type="submission" date="2022-03" db="EMBL/GenBank/DDBJ databases">
        <authorList>
            <person name="Martin H S."/>
        </authorList>
    </citation>
    <scope>NUCLEOTIDE SEQUENCE</scope>
</reference>
<accession>A0ABN8I4G4</accession>
<evidence type="ECO:0000313" key="1">
    <source>
        <dbReference type="EMBL" id="CAH2048686.1"/>
    </source>
</evidence>
<dbReference type="Proteomes" id="UP000837857">
    <property type="component" value="Chromosome 18"/>
</dbReference>
<organism evidence="1 2">
    <name type="scientific">Iphiclides podalirius</name>
    <name type="common">scarce swallowtail</name>
    <dbReference type="NCBI Taxonomy" id="110791"/>
    <lineage>
        <taxon>Eukaryota</taxon>
        <taxon>Metazoa</taxon>
        <taxon>Ecdysozoa</taxon>
        <taxon>Arthropoda</taxon>
        <taxon>Hexapoda</taxon>
        <taxon>Insecta</taxon>
        <taxon>Pterygota</taxon>
        <taxon>Neoptera</taxon>
        <taxon>Endopterygota</taxon>
        <taxon>Lepidoptera</taxon>
        <taxon>Glossata</taxon>
        <taxon>Ditrysia</taxon>
        <taxon>Papilionoidea</taxon>
        <taxon>Papilionidae</taxon>
        <taxon>Papilioninae</taxon>
        <taxon>Iphiclides</taxon>
    </lineage>
</organism>
<keyword evidence="2" id="KW-1185">Reference proteome</keyword>